<evidence type="ECO:0000313" key="1">
    <source>
        <dbReference type="EMBL" id="RZT87365.1"/>
    </source>
</evidence>
<name>A0A4Q7UZW6_PSEST</name>
<accession>A0A4Q7UZW6</accession>
<reference evidence="1 2" key="1">
    <citation type="submission" date="2019-02" db="EMBL/GenBank/DDBJ databases">
        <title>Sequencing the genomes of 1000 actinobacteria strains.</title>
        <authorList>
            <person name="Klenk H.-P."/>
        </authorList>
    </citation>
    <scope>NUCLEOTIDE SEQUENCE [LARGE SCALE GENOMIC DNA]</scope>
    <source>
        <strain evidence="1 2">DSM 45779</strain>
    </source>
</reference>
<dbReference type="Proteomes" id="UP000291591">
    <property type="component" value="Unassembled WGS sequence"/>
</dbReference>
<sequence>MKNFGRAVAKAAESVVEALSILGGWNRGKRKPARR</sequence>
<organism evidence="1 2">
    <name type="scientific">Pseudonocardia sediminis</name>
    <dbReference type="NCBI Taxonomy" id="1397368"/>
    <lineage>
        <taxon>Bacteria</taxon>
        <taxon>Bacillati</taxon>
        <taxon>Actinomycetota</taxon>
        <taxon>Actinomycetes</taxon>
        <taxon>Pseudonocardiales</taxon>
        <taxon>Pseudonocardiaceae</taxon>
        <taxon>Pseudonocardia</taxon>
    </lineage>
</organism>
<proteinExistence type="predicted"/>
<dbReference type="EMBL" id="SHKL01000001">
    <property type="protein sequence ID" value="RZT87365.1"/>
    <property type="molecule type" value="Genomic_DNA"/>
</dbReference>
<dbReference type="AlphaFoldDB" id="A0A4Q7UZW6"/>
<comment type="caution">
    <text evidence="1">The sequence shown here is derived from an EMBL/GenBank/DDBJ whole genome shotgun (WGS) entry which is preliminary data.</text>
</comment>
<keyword evidence="2" id="KW-1185">Reference proteome</keyword>
<protein>
    <submittedName>
        <fullName evidence="1">Uncharacterized protein</fullName>
    </submittedName>
</protein>
<evidence type="ECO:0000313" key="2">
    <source>
        <dbReference type="Proteomes" id="UP000291591"/>
    </source>
</evidence>
<gene>
    <name evidence="1" type="ORF">EV383_4285</name>
</gene>